<feature type="transmembrane region" description="Helical" evidence="7">
    <location>
        <begin position="234"/>
        <end position="256"/>
    </location>
</feature>
<dbReference type="Pfam" id="PF03176">
    <property type="entry name" value="MMPL"/>
    <property type="match status" value="1"/>
</dbReference>
<accession>A0A7W3ZBZ0</accession>
<feature type="transmembrane region" description="Helical" evidence="7">
    <location>
        <begin position="104"/>
        <end position="124"/>
    </location>
</feature>
<gene>
    <name evidence="9" type="ORF">H4281_19665</name>
</gene>
<dbReference type="EMBL" id="JACGZW010000006">
    <property type="protein sequence ID" value="MBB1155367.1"/>
    <property type="molecule type" value="Genomic_DNA"/>
</dbReference>
<feature type="transmembrane region" description="Helical" evidence="7">
    <location>
        <begin position="262"/>
        <end position="281"/>
    </location>
</feature>
<keyword evidence="6 7" id="KW-0472">Membrane</keyword>
<feature type="transmembrane region" description="Helical" evidence="7">
    <location>
        <begin position="176"/>
        <end position="202"/>
    </location>
</feature>
<comment type="similarity">
    <text evidence="2">Belongs to the resistance-nodulation-cell division (RND) (TC 2.A.6) family. MmpL subfamily.</text>
</comment>
<comment type="caution">
    <text evidence="9">The sequence shown here is derived from an EMBL/GenBank/DDBJ whole genome shotgun (WGS) entry which is preliminary data.</text>
</comment>
<dbReference type="PANTHER" id="PTHR33406">
    <property type="entry name" value="MEMBRANE PROTEIN MJ1562-RELATED"/>
    <property type="match status" value="1"/>
</dbReference>
<dbReference type="PANTHER" id="PTHR33406:SF6">
    <property type="entry name" value="MEMBRANE PROTEIN YDGH-RELATED"/>
    <property type="match status" value="1"/>
</dbReference>
<comment type="subcellular location">
    <subcellularLocation>
        <location evidence="1">Cell membrane</location>
        <topology evidence="1">Multi-pass membrane protein</topology>
    </subcellularLocation>
</comment>
<keyword evidence="5 7" id="KW-1133">Transmembrane helix</keyword>
<dbReference type="SUPFAM" id="SSF82866">
    <property type="entry name" value="Multidrug efflux transporter AcrB transmembrane domain"/>
    <property type="match status" value="2"/>
</dbReference>
<evidence type="ECO:0000256" key="7">
    <source>
        <dbReference type="SAM" id="Phobius"/>
    </source>
</evidence>
<dbReference type="Proteomes" id="UP000526734">
    <property type="component" value="Unassembled WGS sequence"/>
</dbReference>
<dbReference type="Gene3D" id="1.20.1640.10">
    <property type="entry name" value="Multidrug efflux transporter AcrB transmembrane domain"/>
    <property type="match status" value="2"/>
</dbReference>
<feature type="transmembrane region" description="Helical" evidence="7">
    <location>
        <begin position="315"/>
        <end position="339"/>
    </location>
</feature>
<feature type="transmembrane region" description="Helical" evidence="7">
    <location>
        <begin position="77"/>
        <end position="98"/>
    </location>
</feature>
<dbReference type="InterPro" id="IPR004869">
    <property type="entry name" value="MMPL_dom"/>
</dbReference>
<evidence type="ECO:0000256" key="4">
    <source>
        <dbReference type="ARBA" id="ARBA00022692"/>
    </source>
</evidence>
<evidence type="ECO:0000313" key="9">
    <source>
        <dbReference type="EMBL" id="MBB1155367.1"/>
    </source>
</evidence>
<protein>
    <submittedName>
        <fullName evidence="9">MMPL family transporter</fullName>
    </submittedName>
</protein>
<organism evidence="9 10">
    <name type="scientific">Amycolatopsis dendrobii</name>
    <dbReference type="NCBI Taxonomy" id="2760662"/>
    <lineage>
        <taxon>Bacteria</taxon>
        <taxon>Bacillati</taxon>
        <taxon>Actinomycetota</taxon>
        <taxon>Actinomycetes</taxon>
        <taxon>Pseudonocardiales</taxon>
        <taxon>Pseudonocardiaceae</taxon>
        <taxon>Amycolatopsis</taxon>
    </lineage>
</organism>
<evidence type="ECO:0000256" key="5">
    <source>
        <dbReference type="ARBA" id="ARBA00022989"/>
    </source>
</evidence>
<evidence type="ECO:0000313" key="10">
    <source>
        <dbReference type="Proteomes" id="UP000526734"/>
    </source>
</evidence>
<dbReference type="AlphaFoldDB" id="A0A7W3ZBZ0"/>
<proteinExistence type="inferred from homology"/>
<evidence type="ECO:0000256" key="1">
    <source>
        <dbReference type="ARBA" id="ARBA00004651"/>
    </source>
</evidence>
<keyword evidence="3" id="KW-1003">Cell membrane</keyword>
<reference evidence="9 10" key="1">
    <citation type="submission" date="2020-08" db="EMBL/GenBank/DDBJ databases">
        <title>Amycolatopsis sp. nov. DR6-1 isolated from Dendrobium heterocarpum.</title>
        <authorList>
            <person name="Tedsree N."/>
            <person name="Kuncharoen N."/>
            <person name="Likhitwitayawuid K."/>
            <person name="Tanasupawat S."/>
        </authorList>
    </citation>
    <scope>NUCLEOTIDE SEQUENCE [LARGE SCALE GENOMIC DNA]</scope>
    <source>
        <strain evidence="9 10">DR6-1</strain>
    </source>
</reference>
<feature type="transmembrane region" description="Helical" evidence="7">
    <location>
        <begin position="288"/>
        <end position="309"/>
    </location>
</feature>
<name>A0A7W3ZBZ0_9PSEU</name>
<feature type="transmembrane region" description="Helical" evidence="7">
    <location>
        <begin position="389"/>
        <end position="415"/>
    </location>
</feature>
<keyword evidence="4 7" id="KW-0812">Transmembrane</keyword>
<evidence type="ECO:0000256" key="3">
    <source>
        <dbReference type="ARBA" id="ARBA00022475"/>
    </source>
</evidence>
<feature type="transmembrane region" description="Helical" evidence="7">
    <location>
        <begin position="47"/>
        <end position="70"/>
    </location>
</feature>
<feature type="transmembrane region" description="Helical" evidence="7">
    <location>
        <begin position="360"/>
        <end position="383"/>
    </location>
</feature>
<feature type="transmembrane region" description="Helical" evidence="7">
    <location>
        <begin position="145"/>
        <end position="170"/>
    </location>
</feature>
<keyword evidence="10" id="KW-1185">Reference proteome</keyword>
<dbReference type="GO" id="GO:0005886">
    <property type="term" value="C:plasma membrane"/>
    <property type="evidence" value="ECO:0007669"/>
    <property type="project" value="UniProtKB-SubCell"/>
</dbReference>
<evidence type="ECO:0000259" key="8">
    <source>
        <dbReference type="Pfam" id="PF03176"/>
    </source>
</evidence>
<dbReference type="InterPro" id="IPR050545">
    <property type="entry name" value="Mycobact_MmpL"/>
</dbReference>
<sequence length="432" mass="44866">MRTLPLLRLARWCAGRPGPVLCAWLLFLVVAASEDFAAAIGGSAKTGFPPAGSVLAVGCLLTALLLLLVLGSLRLAAIAFGYLATVGAGALGVLLTAAEGAGSLGSWNLVLLPGITSAANHLLFAVRRQQEMPPGKHDASDTAQIVASTAGRTALVTGLAMLSAMTGLYLTGEPQVMRLAAAVVLVVVVEAAAALTLLPVLLTRIALPVKRSFQWHWLPRFVARLPATWRYRNAAGLIGALVCTAAALGYVVYRYLESPTLPPLPLALLIGLTSLAVITAFRPVVVALTTAVLSVLSALFALTMLTCMAPPTPTWLPVALVAVLAAPTTDMHVCLLHHFRVEALTGMSPQHVLAEGLRRGTVAISSASVVSIGIFSALGIAGPGELSEFGWAAAAALAMDVLVIRLVLLPLLLSLAGPVRWWRRTGPGAARK</sequence>
<evidence type="ECO:0000256" key="6">
    <source>
        <dbReference type="ARBA" id="ARBA00023136"/>
    </source>
</evidence>
<dbReference type="RefSeq" id="WP_182892386.1">
    <property type="nucleotide sequence ID" value="NZ_JACGZW010000006.1"/>
</dbReference>
<feature type="domain" description="Membrane transport protein MMPL" evidence="8">
    <location>
        <begin position="275"/>
        <end position="426"/>
    </location>
</feature>
<evidence type="ECO:0000256" key="2">
    <source>
        <dbReference type="ARBA" id="ARBA00010157"/>
    </source>
</evidence>